<evidence type="ECO:0000313" key="2">
    <source>
        <dbReference type="Proteomes" id="UP000704433"/>
    </source>
</evidence>
<evidence type="ECO:0000313" key="1">
    <source>
        <dbReference type="EMBL" id="MBX4194877.1"/>
    </source>
</evidence>
<accession>A0AAW4QM69</accession>
<sequence>MEAVEVLLVEPTLGVELVSEDSLIEFFVAFPQAEKSSTTPTILRKSLYS</sequence>
<protein>
    <submittedName>
        <fullName evidence="1">Uncharacterized protein</fullName>
    </submittedName>
</protein>
<comment type="caution">
    <text evidence="1">The sequence shown here is derived from an EMBL/GenBank/DDBJ whole genome shotgun (WGS) entry which is preliminary data.</text>
</comment>
<organism evidence="1 2">
    <name type="scientific">Enterococcus lactis</name>
    <dbReference type="NCBI Taxonomy" id="357441"/>
    <lineage>
        <taxon>Bacteria</taxon>
        <taxon>Bacillati</taxon>
        <taxon>Bacillota</taxon>
        <taxon>Bacilli</taxon>
        <taxon>Lactobacillales</taxon>
        <taxon>Enterococcaceae</taxon>
        <taxon>Enterococcus</taxon>
    </lineage>
</organism>
<name>A0AAW4QM69_9ENTE</name>
<dbReference type="EMBL" id="JAIFOD010000056">
    <property type="protein sequence ID" value="MBX4194877.1"/>
    <property type="molecule type" value="Genomic_DNA"/>
</dbReference>
<dbReference type="Proteomes" id="UP000704433">
    <property type="component" value="Unassembled WGS sequence"/>
</dbReference>
<reference evidence="1" key="1">
    <citation type="journal article" date="2022" name="J. Anim. Sci.">
        <title>Whole genome sequence analyses-based assessment of virulence potential and antimicrobial susceptibilities and resistance of Enterococcus faecium strains isolated from commercial swine and cattle probiotic products.</title>
        <authorList>
            <person name="Shridhar P.B."/>
            <person name="Amachawadi R.G."/>
            <person name="Tokach M."/>
            <person name="Patel I."/>
            <person name="Gangiredla J."/>
            <person name="Mammel M."/>
            <person name="Nagaraja T.G."/>
        </authorList>
    </citation>
    <scope>NUCLEOTIDE SEQUENCE</scope>
    <source>
        <strain evidence="1">EF216</strain>
    </source>
</reference>
<proteinExistence type="predicted"/>
<dbReference type="AlphaFoldDB" id="A0AAW4QM69"/>
<gene>
    <name evidence="1" type="ORF">KYX84_11980</name>
</gene>